<organism evidence="2 3">
    <name type="scientific">Parelaphostrongylus tenuis</name>
    <name type="common">Meningeal worm</name>
    <dbReference type="NCBI Taxonomy" id="148309"/>
    <lineage>
        <taxon>Eukaryota</taxon>
        <taxon>Metazoa</taxon>
        <taxon>Ecdysozoa</taxon>
        <taxon>Nematoda</taxon>
        <taxon>Chromadorea</taxon>
        <taxon>Rhabditida</taxon>
        <taxon>Rhabditina</taxon>
        <taxon>Rhabditomorpha</taxon>
        <taxon>Strongyloidea</taxon>
        <taxon>Metastrongylidae</taxon>
        <taxon>Parelaphostrongylus</taxon>
    </lineage>
</organism>
<dbReference type="Proteomes" id="UP001196413">
    <property type="component" value="Unassembled WGS sequence"/>
</dbReference>
<keyword evidence="3" id="KW-1185">Reference proteome</keyword>
<sequence>MADEDHQDSDGDRGELSAESDSESELDAAEYDRRREQCFRQIIMSEIQFNKLKCHLRDMKIKQLMKRRRDVLNQTDPEFMVKHRELLDEFNSRNKVSVRSPSSEESDWCESIVQILEGLPLERDDRSVLSG</sequence>
<evidence type="ECO:0000313" key="3">
    <source>
        <dbReference type="Proteomes" id="UP001196413"/>
    </source>
</evidence>
<evidence type="ECO:0000313" key="2">
    <source>
        <dbReference type="EMBL" id="KAJ1346329.1"/>
    </source>
</evidence>
<feature type="region of interest" description="Disordered" evidence="1">
    <location>
        <begin position="1"/>
        <end position="29"/>
    </location>
</feature>
<name>A0AAD5QE98_PARTN</name>
<reference evidence="2" key="1">
    <citation type="submission" date="2021-06" db="EMBL/GenBank/DDBJ databases">
        <title>Parelaphostrongylus tenuis whole genome reference sequence.</title>
        <authorList>
            <person name="Garwood T.J."/>
            <person name="Larsen P.A."/>
            <person name="Fountain-Jones N.M."/>
            <person name="Garbe J.R."/>
            <person name="Macchietto M.G."/>
            <person name="Kania S.A."/>
            <person name="Gerhold R.W."/>
            <person name="Richards J.E."/>
            <person name="Wolf T.M."/>
        </authorList>
    </citation>
    <scope>NUCLEOTIDE SEQUENCE</scope>
    <source>
        <strain evidence="2">MNPRO001-30</strain>
        <tissue evidence="2">Meninges</tissue>
    </source>
</reference>
<gene>
    <name evidence="2" type="ORF">KIN20_001089</name>
</gene>
<feature type="compositionally biased region" description="Acidic residues" evidence="1">
    <location>
        <begin position="18"/>
        <end position="29"/>
    </location>
</feature>
<evidence type="ECO:0000256" key="1">
    <source>
        <dbReference type="SAM" id="MobiDB-lite"/>
    </source>
</evidence>
<dbReference type="EMBL" id="JAHQIW010000158">
    <property type="protein sequence ID" value="KAJ1346329.1"/>
    <property type="molecule type" value="Genomic_DNA"/>
</dbReference>
<proteinExistence type="predicted"/>
<dbReference type="AlphaFoldDB" id="A0AAD5QE98"/>
<accession>A0AAD5QE98</accession>
<comment type="caution">
    <text evidence="2">The sequence shown here is derived from an EMBL/GenBank/DDBJ whole genome shotgun (WGS) entry which is preliminary data.</text>
</comment>
<protein>
    <submittedName>
        <fullName evidence="2">Uncharacterized protein</fullName>
    </submittedName>
</protein>